<keyword evidence="3 6" id="KW-0812">Transmembrane</keyword>
<feature type="transmembrane region" description="Helical" evidence="6">
    <location>
        <begin position="351"/>
        <end position="370"/>
    </location>
</feature>
<dbReference type="Pfam" id="PF08395">
    <property type="entry name" value="7tm_7"/>
    <property type="match status" value="1"/>
</dbReference>
<evidence type="ECO:0000256" key="5">
    <source>
        <dbReference type="ARBA" id="ARBA00023136"/>
    </source>
</evidence>
<sequence length="437" mass="51540">MENNFEKDIIEKSQLLQATYIFQWIFCLIGINLPPLLNCYPKGYSKKVIKFIWCCFVLYTAFLMALVIWIVYVNNLVVDFVVFKNDLDSITSVLSISVNIVVAFVQVICQSVAILKHKCFKMILKRIAQLERDILLYFQEYQWLQDNETLINFHHRCEGFRRYISLLFGLYSLVFGILISYMNYHLVASFMNVRDKILTLACTLAIQFKAVEYCIIVQIINEFLTCLQSSLKRLKCDIAKCQEKPFMAAVFHGKLMANQFLMNRVWFLITDIEEYFAVPMLILYLYNGIAITHTINWTYVRSFDYLKNDLDCGMYQSETDYILKTNTRLIFSLKFYFNNNTNYAKIISDRLYYIILTFVTMLLPCWMTQLCIDKYNQFGSILHNIKSIDDIALNFRIREYSLQLKQQKMLFSCSGYFNINLKYFGLVIEEKSIAEGL</sequence>
<accession>A0A0L0C6B3</accession>
<keyword evidence="8" id="KW-1185">Reference proteome</keyword>
<dbReference type="GO" id="GO:0007165">
    <property type="term" value="P:signal transduction"/>
    <property type="evidence" value="ECO:0007669"/>
    <property type="project" value="UniProtKB-KW"/>
</dbReference>
<dbReference type="OrthoDB" id="6366728at2759"/>
<reference evidence="7 8" key="1">
    <citation type="journal article" date="2015" name="Nat. Commun.">
        <title>Lucilia cuprina genome unlocks parasitic fly biology to underpin future interventions.</title>
        <authorList>
            <person name="Anstead C.A."/>
            <person name="Korhonen P.K."/>
            <person name="Young N.D."/>
            <person name="Hall R.S."/>
            <person name="Jex A.R."/>
            <person name="Murali S.C."/>
            <person name="Hughes D.S."/>
            <person name="Lee S.F."/>
            <person name="Perry T."/>
            <person name="Stroehlein A.J."/>
            <person name="Ansell B.R."/>
            <person name="Breugelmans B."/>
            <person name="Hofmann A."/>
            <person name="Qu J."/>
            <person name="Dugan S."/>
            <person name="Lee S.L."/>
            <person name="Chao H."/>
            <person name="Dinh H."/>
            <person name="Han Y."/>
            <person name="Doddapaneni H.V."/>
            <person name="Worley K.C."/>
            <person name="Muzny D.M."/>
            <person name="Ioannidis P."/>
            <person name="Waterhouse R.M."/>
            <person name="Zdobnov E.M."/>
            <person name="James P.J."/>
            <person name="Bagnall N.H."/>
            <person name="Kotze A.C."/>
            <person name="Gibbs R.A."/>
            <person name="Richards S."/>
            <person name="Batterham P."/>
            <person name="Gasser R.B."/>
        </authorList>
    </citation>
    <scope>NUCLEOTIDE SEQUENCE [LARGE SCALE GENOMIC DNA]</scope>
    <source>
        <strain evidence="7 8">LS</strain>
        <tissue evidence="7">Full body</tissue>
    </source>
</reference>
<comment type="caution">
    <text evidence="7">The sequence shown here is derived from an EMBL/GenBank/DDBJ whole genome shotgun (WGS) entry which is preliminary data.</text>
</comment>
<protein>
    <recommendedName>
        <fullName evidence="6">Gustatory receptor</fullName>
    </recommendedName>
</protein>
<dbReference type="EMBL" id="JRES01000943">
    <property type="protein sequence ID" value="KNC26959.1"/>
    <property type="molecule type" value="Genomic_DNA"/>
</dbReference>
<keyword evidence="2 6" id="KW-1003">Cell membrane</keyword>
<name>A0A0L0C6B3_LUCCU</name>
<evidence type="ECO:0000313" key="8">
    <source>
        <dbReference type="Proteomes" id="UP000037069"/>
    </source>
</evidence>
<feature type="transmembrane region" description="Helical" evidence="6">
    <location>
        <begin position="20"/>
        <end position="39"/>
    </location>
</feature>
<proteinExistence type="inferred from homology"/>
<dbReference type="GO" id="GO:0050909">
    <property type="term" value="P:sensory perception of taste"/>
    <property type="evidence" value="ECO:0007669"/>
    <property type="project" value="InterPro"/>
</dbReference>
<feature type="transmembrane region" description="Helical" evidence="6">
    <location>
        <begin position="92"/>
        <end position="115"/>
    </location>
</feature>
<comment type="subcellular location">
    <subcellularLocation>
        <location evidence="1 6">Cell membrane</location>
        <topology evidence="1 6">Multi-pass membrane protein</topology>
    </subcellularLocation>
</comment>
<organism evidence="7 8">
    <name type="scientific">Lucilia cuprina</name>
    <name type="common">Green bottle fly</name>
    <name type="synonym">Australian sheep blowfly</name>
    <dbReference type="NCBI Taxonomy" id="7375"/>
    <lineage>
        <taxon>Eukaryota</taxon>
        <taxon>Metazoa</taxon>
        <taxon>Ecdysozoa</taxon>
        <taxon>Arthropoda</taxon>
        <taxon>Hexapoda</taxon>
        <taxon>Insecta</taxon>
        <taxon>Pterygota</taxon>
        <taxon>Neoptera</taxon>
        <taxon>Endopterygota</taxon>
        <taxon>Diptera</taxon>
        <taxon>Brachycera</taxon>
        <taxon>Muscomorpha</taxon>
        <taxon>Oestroidea</taxon>
        <taxon>Calliphoridae</taxon>
        <taxon>Luciliinae</taxon>
        <taxon>Lucilia</taxon>
    </lineage>
</organism>
<dbReference type="GO" id="GO:0005886">
    <property type="term" value="C:plasma membrane"/>
    <property type="evidence" value="ECO:0007669"/>
    <property type="project" value="UniProtKB-SubCell"/>
</dbReference>
<dbReference type="AlphaFoldDB" id="A0A0L0C6B3"/>
<keyword evidence="5 6" id="KW-0472">Membrane</keyword>
<feature type="transmembrane region" description="Helical" evidence="6">
    <location>
        <begin position="265"/>
        <end position="286"/>
    </location>
</feature>
<dbReference type="OMA" id="ITHTINW"/>
<evidence type="ECO:0000313" key="7">
    <source>
        <dbReference type="EMBL" id="KNC26959.1"/>
    </source>
</evidence>
<comment type="similarity">
    <text evidence="6">Belongs to the insect chemoreceptor superfamily. Gustatory receptor (GR) family.</text>
</comment>
<comment type="caution">
    <text evidence="6">Lacks conserved residue(s) required for the propagation of feature annotation.</text>
</comment>
<keyword evidence="6 7" id="KW-0675">Receptor</keyword>
<evidence type="ECO:0000256" key="4">
    <source>
        <dbReference type="ARBA" id="ARBA00022989"/>
    </source>
</evidence>
<feature type="transmembrane region" description="Helical" evidence="6">
    <location>
        <begin position="163"/>
        <end position="184"/>
    </location>
</feature>
<evidence type="ECO:0000256" key="6">
    <source>
        <dbReference type="RuleBase" id="RU363108"/>
    </source>
</evidence>
<keyword evidence="4 6" id="KW-1133">Transmembrane helix</keyword>
<dbReference type="Proteomes" id="UP000037069">
    <property type="component" value="Unassembled WGS sequence"/>
</dbReference>
<feature type="transmembrane region" description="Helical" evidence="6">
    <location>
        <begin position="51"/>
        <end position="72"/>
    </location>
</feature>
<comment type="function">
    <text evidence="6">Gustatory receptor which mediates acceptance or avoidance behavior, depending on its substrates.</text>
</comment>
<evidence type="ECO:0000256" key="1">
    <source>
        <dbReference type="ARBA" id="ARBA00004651"/>
    </source>
</evidence>
<gene>
    <name evidence="7" type="ORF">FF38_09248</name>
</gene>
<evidence type="ECO:0000256" key="2">
    <source>
        <dbReference type="ARBA" id="ARBA00022475"/>
    </source>
</evidence>
<evidence type="ECO:0000256" key="3">
    <source>
        <dbReference type="ARBA" id="ARBA00022692"/>
    </source>
</evidence>
<keyword evidence="6" id="KW-0807">Transducer</keyword>
<dbReference type="InterPro" id="IPR013604">
    <property type="entry name" value="7TM_chemorcpt"/>
</dbReference>